<dbReference type="EMBL" id="RJVO01000001">
    <property type="protein sequence ID" value="ROH93333.1"/>
    <property type="molecule type" value="Genomic_DNA"/>
</dbReference>
<evidence type="ECO:0000313" key="1">
    <source>
        <dbReference type="EMBL" id="ROH93333.1"/>
    </source>
</evidence>
<keyword evidence="2" id="KW-1185">Reference proteome</keyword>
<dbReference type="SUPFAM" id="SSF63829">
    <property type="entry name" value="Calcium-dependent phosphotriesterase"/>
    <property type="match status" value="1"/>
</dbReference>
<dbReference type="InParanoid" id="A0A3N0VKN9"/>
<proteinExistence type="predicted"/>
<gene>
    <name evidence="1" type="ORF">ED208_02080</name>
</gene>
<dbReference type="Proteomes" id="UP000282106">
    <property type="component" value="Unassembled WGS sequence"/>
</dbReference>
<dbReference type="InterPro" id="IPR008557">
    <property type="entry name" value="PhoX"/>
</dbReference>
<accession>A0A3N0VKN9</accession>
<dbReference type="InterPro" id="IPR011659">
    <property type="entry name" value="WD40"/>
</dbReference>
<organism evidence="1 2">
    <name type="scientific">Stagnimonas aquatica</name>
    <dbReference type="NCBI Taxonomy" id="2689987"/>
    <lineage>
        <taxon>Bacteria</taxon>
        <taxon>Pseudomonadati</taxon>
        <taxon>Pseudomonadota</taxon>
        <taxon>Gammaproteobacteria</taxon>
        <taxon>Nevskiales</taxon>
        <taxon>Nevskiaceae</taxon>
        <taxon>Stagnimonas</taxon>
    </lineage>
</organism>
<dbReference type="InterPro" id="IPR011042">
    <property type="entry name" value="6-blade_b-propeller_TolB-like"/>
</dbReference>
<reference evidence="1 2" key="1">
    <citation type="submission" date="2018-10" db="EMBL/GenBank/DDBJ databases">
        <authorList>
            <person name="Chen W.-M."/>
        </authorList>
    </citation>
    <scope>NUCLEOTIDE SEQUENCE [LARGE SCALE GENOMIC DNA]</scope>
    <source>
        <strain evidence="1 2">THS-13</strain>
    </source>
</reference>
<dbReference type="PANTHER" id="PTHR35399:SF4">
    <property type="entry name" value="MEMBRANE PROTEIN"/>
    <property type="match status" value="1"/>
</dbReference>
<sequence>MTVATNFRKAQPLLRRALSRRELLRRGFLGLGLVGVGGALTACTGSSETPLVDDPVLPPTEPPAPVRGRLQVPPLAETADENGLLIPQGFKSRVIAQANRPVGDTGFVWHSDPDAGAVFAADDGGWVYVSNREFLFGGVNAIRFDKDGAIVDAYNILSGVLSRLNCGGGVTPWGTWLSGEETDIGYIWECDPFNKNGVTAARRIDGCGTFTHEAATVDPASNTFYLTEDMGDGCFYRFIPDEPNVGGRPGTTGKLQALKAESAQEELDAEGARGPWPVSWLDVPNPNPLQLPELPAALQPQTPTRLQTEASHFNGGEGIWCQHGVVYFTTKGDRRVWAHDLAKQTLEIIYDDFFFAPAPILDSVDNIVMTPGGDIVVVEDKEEANQQAVAIQPDGRLAVLVQLVGQDGSEVTGPAFSPDGRYFYFSSQRGPNAGGVTGFAGITYCVEGPWFTP</sequence>
<name>A0A3N0VKN9_9GAMM</name>
<protein>
    <submittedName>
        <fullName evidence="1">DUF839 domain-containing protein</fullName>
    </submittedName>
</protein>
<dbReference type="PANTHER" id="PTHR35399">
    <property type="entry name" value="SLR8030 PROTEIN"/>
    <property type="match status" value="1"/>
</dbReference>
<dbReference type="Pfam" id="PF07676">
    <property type="entry name" value="PD40"/>
    <property type="match status" value="1"/>
</dbReference>
<comment type="caution">
    <text evidence="1">The sequence shown here is derived from an EMBL/GenBank/DDBJ whole genome shotgun (WGS) entry which is preliminary data.</text>
</comment>
<dbReference type="AlphaFoldDB" id="A0A3N0VKN9"/>
<evidence type="ECO:0000313" key="2">
    <source>
        <dbReference type="Proteomes" id="UP000282106"/>
    </source>
</evidence>
<dbReference type="Pfam" id="PF05787">
    <property type="entry name" value="PhoX"/>
    <property type="match status" value="1"/>
</dbReference>
<dbReference type="Gene3D" id="2.120.10.30">
    <property type="entry name" value="TolB, C-terminal domain"/>
    <property type="match status" value="1"/>
</dbReference>
<dbReference type="RefSeq" id="WP_123210188.1">
    <property type="nucleotide sequence ID" value="NZ_RJVO01000001.1"/>
</dbReference>